<keyword evidence="2" id="KW-1185">Reference proteome</keyword>
<gene>
    <name evidence="1" type="ORF">H9650_17585</name>
</gene>
<comment type="caution">
    <text evidence="1">The sequence shown here is derived from an EMBL/GenBank/DDBJ whole genome shotgun (WGS) entry which is preliminary data.</text>
</comment>
<protein>
    <submittedName>
        <fullName evidence="1">Sialidase</fullName>
    </submittedName>
</protein>
<dbReference type="Proteomes" id="UP000640786">
    <property type="component" value="Unassembled WGS sequence"/>
</dbReference>
<evidence type="ECO:0000313" key="2">
    <source>
        <dbReference type="Proteomes" id="UP000640786"/>
    </source>
</evidence>
<proteinExistence type="predicted"/>
<dbReference type="PROSITE" id="PS51257">
    <property type="entry name" value="PROKAR_LIPOPROTEIN"/>
    <property type="match status" value="1"/>
</dbReference>
<evidence type="ECO:0000313" key="1">
    <source>
        <dbReference type="EMBL" id="MBD7945923.1"/>
    </source>
</evidence>
<dbReference type="SUPFAM" id="SSF110296">
    <property type="entry name" value="Oligoxyloglucan reducing end-specific cellobiohydrolase"/>
    <property type="match status" value="1"/>
</dbReference>
<name>A0ABR8RDQ3_9BACI</name>
<dbReference type="EMBL" id="JACSQO010000011">
    <property type="protein sequence ID" value="MBD7945923.1"/>
    <property type="molecule type" value="Genomic_DNA"/>
</dbReference>
<accession>A0ABR8RDQ3</accession>
<dbReference type="InterPro" id="IPR015943">
    <property type="entry name" value="WD40/YVTN_repeat-like_dom_sf"/>
</dbReference>
<dbReference type="Gene3D" id="2.130.10.10">
    <property type="entry name" value="YVTN repeat-like/Quinoprotein amine dehydrogenase"/>
    <property type="match status" value="1"/>
</dbReference>
<dbReference type="NCBIfam" id="NF045728">
    <property type="entry name" value="glycosyl_F510_1955"/>
    <property type="match status" value="1"/>
</dbReference>
<dbReference type="InterPro" id="IPR054817">
    <property type="entry name" value="Glycosyl_F510_1955-like"/>
</dbReference>
<reference evidence="1 2" key="1">
    <citation type="submission" date="2020-08" db="EMBL/GenBank/DDBJ databases">
        <title>A Genomic Blueprint of the Chicken Gut Microbiome.</title>
        <authorList>
            <person name="Gilroy R."/>
            <person name="Ravi A."/>
            <person name="Getino M."/>
            <person name="Pursley I."/>
            <person name="Horton D.L."/>
            <person name="Alikhan N.-F."/>
            <person name="Baker D."/>
            <person name="Gharbi K."/>
            <person name="Hall N."/>
            <person name="Watson M."/>
            <person name="Adriaenssens E.M."/>
            <person name="Foster-Nyarko E."/>
            <person name="Jarju S."/>
            <person name="Secka A."/>
            <person name="Antonio M."/>
            <person name="Oren A."/>
            <person name="Chaudhuri R."/>
            <person name="La Ragione R.M."/>
            <person name="Hildebrand F."/>
            <person name="Pallen M.J."/>
        </authorList>
    </citation>
    <scope>NUCLEOTIDE SEQUENCE [LARGE SCALE GENOMIC DNA]</scope>
    <source>
        <strain evidence="1 2">Sa2BUA9</strain>
    </source>
</reference>
<sequence length="307" mass="34599">MKKYKFLIGLIVILFLLSACNSNEKEGYLFNEVKNNKIDHIHGMGYINGGNEFAIATHLGLYEYGKEGWKEANSQKHDYMGFQAVREGFFSSGHPEEGSEYKNPLGLIKSNDKGASFEQLAFYGEIDFHYLAAGYDSNTIYVLNETPVKEMDVGLHYSVDEGVSWKKVAMNGFTSDYISNLSAHPTYKQTIAAASKDGLFISDDYGQNFKRKNDTNNITYVTFNETGGYYSNFDNDKVFLKSFMIENSEETEIELPSDLEMDPIIFIAINPGNLKEIVIATNNNNIYVTKDEGFSWDKLASNGELSI</sequence>
<organism evidence="1 2">
    <name type="scientific">Psychrobacillus faecigallinarum</name>
    <dbReference type="NCBI Taxonomy" id="2762235"/>
    <lineage>
        <taxon>Bacteria</taxon>
        <taxon>Bacillati</taxon>
        <taxon>Bacillota</taxon>
        <taxon>Bacilli</taxon>
        <taxon>Bacillales</taxon>
        <taxon>Bacillaceae</taxon>
        <taxon>Psychrobacillus</taxon>
    </lineage>
</organism>
<dbReference type="RefSeq" id="WP_151112758.1">
    <property type="nucleotide sequence ID" value="NZ_JACSQO010000011.1"/>
</dbReference>